<gene>
    <name evidence="6" type="ORF">HPG69_017981</name>
</gene>
<dbReference type="Proteomes" id="UP000551758">
    <property type="component" value="Unassembled WGS sequence"/>
</dbReference>
<protein>
    <recommendedName>
        <fullName evidence="5">RING-type domain-containing protein</fullName>
    </recommendedName>
</protein>
<evidence type="ECO:0000256" key="3">
    <source>
        <dbReference type="ARBA" id="ARBA00022833"/>
    </source>
</evidence>
<dbReference type="AlphaFoldDB" id="A0A7J7F3S8"/>
<keyword evidence="1" id="KW-0479">Metal-binding</keyword>
<dbReference type="InterPro" id="IPR013083">
    <property type="entry name" value="Znf_RING/FYVE/PHD"/>
</dbReference>
<dbReference type="PROSITE" id="PS50089">
    <property type="entry name" value="ZF_RING_2"/>
    <property type="match status" value="1"/>
</dbReference>
<keyword evidence="2 4" id="KW-0863">Zinc-finger</keyword>
<evidence type="ECO:0000259" key="5">
    <source>
        <dbReference type="PROSITE" id="PS50089"/>
    </source>
</evidence>
<organism evidence="6 7">
    <name type="scientific">Diceros bicornis minor</name>
    <name type="common">South-central black rhinoceros</name>
    <dbReference type="NCBI Taxonomy" id="77932"/>
    <lineage>
        <taxon>Eukaryota</taxon>
        <taxon>Metazoa</taxon>
        <taxon>Chordata</taxon>
        <taxon>Craniata</taxon>
        <taxon>Vertebrata</taxon>
        <taxon>Euteleostomi</taxon>
        <taxon>Mammalia</taxon>
        <taxon>Eutheria</taxon>
        <taxon>Laurasiatheria</taxon>
        <taxon>Perissodactyla</taxon>
        <taxon>Rhinocerotidae</taxon>
        <taxon>Diceros</taxon>
    </lineage>
</organism>
<dbReference type="SUPFAM" id="SSF57850">
    <property type="entry name" value="RING/U-box"/>
    <property type="match status" value="1"/>
</dbReference>
<name>A0A7J7F3S8_DICBM</name>
<evidence type="ECO:0000313" key="7">
    <source>
        <dbReference type="Proteomes" id="UP000551758"/>
    </source>
</evidence>
<keyword evidence="3" id="KW-0862">Zinc</keyword>
<evidence type="ECO:0000256" key="4">
    <source>
        <dbReference type="PROSITE-ProRule" id="PRU00175"/>
    </source>
</evidence>
<comment type="caution">
    <text evidence="6">The sequence shown here is derived from an EMBL/GenBank/DDBJ whole genome shotgun (WGS) entry which is preliminary data.</text>
</comment>
<evidence type="ECO:0000256" key="1">
    <source>
        <dbReference type="ARBA" id="ARBA00022723"/>
    </source>
</evidence>
<dbReference type="EMBL" id="JACDTQ010001428">
    <property type="protein sequence ID" value="KAF5922607.1"/>
    <property type="molecule type" value="Genomic_DNA"/>
</dbReference>
<reference evidence="6 7" key="1">
    <citation type="journal article" date="2020" name="Mol. Biol. Evol.">
        <title>Interspecific Gene Flow and the Evolution of Specialization in Black and White Rhinoceros.</title>
        <authorList>
            <person name="Moodley Y."/>
            <person name="Westbury M.V."/>
            <person name="Russo I.M."/>
            <person name="Gopalakrishnan S."/>
            <person name="Rakotoarivelo A."/>
            <person name="Olsen R.A."/>
            <person name="Prost S."/>
            <person name="Tunstall T."/>
            <person name="Ryder O.A."/>
            <person name="Dalen L."/>
            <person name="Bruford M.W."/>
        </authorList>
    </citation>
    <scope>NUCLEOTIDE SEQUENCE [LARGE SCALE GENOMIC DNA]</scope>
    <source>
        <strain evidence="6">SBR-YM</strain>
        <tissue evidence="6">Skin</tissue>
    </source>
</reference>
<evidence type="ECO:0000256" key="2">
    <source>
        <dbReference type="ARBA" id="ARBA00022771"/>
    </source>
</evidence>
<feature type="non-terminal residue" evidence="6">
    <location>
        <position position="175"/>
    </location>
</feature>
<dbReference type="GO" id="GO:0008270">
    <property type="term" value="F:zinc ion binding"/>
    <property type="evidence" value="ECO:0007669"/>
    <property type="project" value="UniProtKB-KW"/>
</dbReference>
<dbReference type="InterPro" id="IPR001841">
    <property type="entry name" value="Znf_RING"/>
</dbReference>
<proteinExistence type="predicted"/>
<feature type="domain" description="RING-type" evidence="5">
    <location>
        <begin position="32"/>
        <end position="72"/>
    </location>
</feature>
<keyword evidence="7" id="KW-1185">Reference proteome</keyword>
<dbReference type="Gene3D" id="3.30.40.10">
    <property type="entry name" value="Zinc/RING finger domain, C3HC4 (zinc finger)"/>
    <property type="match status" value="1"/>
</dbReference>
<sequence length="175" mass="19198">STYGVQSSSRKPTSVPLSIAAALVGLQAEANCSICQNDLSDLITIKCSQNFCCFCIQQPWVALQDRFPCPVHLATNGKRSLSGREQEAGQEQTCLCEKHNQVLTLFSEEDLEELCPLALGPLTTRTPHEVLPFITGKDSTVTWSPEEANLLKEVAEKSVMTELKLLMDVKSISEV</sequence>
<accession>A0A7J7F3S8</accession>
<evidence type="ECO:0000313" key="6">
    <source>
        <dbReference type="EMBL" id="KAF5922607.1"/>
    </source>
</evidence>